<dbReference type="InterPro" id="IPR000835">
    <property type="entry name" value="HTH_MarR-typ"/>
</dbReference>
<dbReference type="EMBL" id="WESC01000019">
    <property type="protein sequence ID" value="KAB7738592.1"/>
    <property type="molecule type" value="Genomic_DNA"/>
</dbReference>
<dbReference type="PROSITE" id="PS01117">
    <property type="entry name" value="HTH_MARR_1"/>
    <property type="match status" value="1"/>
</dbReference>
<dbReference type="Proteomes" id="UP000468901">
    <property type="component" value="Unassembled WGS sequence"/>
</dbReference>
<evidence type="ECO:0000256" key="2">
    <source>
        <dbReference type="ARBA" id="ARBA00023125"/>
    </source>
</evidence>
<reference evidence="5 6" key="1">
    <citation type="submission" date="2019-09" db="EMBL/GenBank/DDBJ databases">
        <title>Parvibaculum sedimenti sp. nov., isolated from sediment.</title>
        <authorList>
            <person name="Wang Y."/>
        </authorList>
    </citation>
    <scope>NUCLEOTIDE SEQUENCE [LARGE SCALE GENOMIC DNA]</scope>
    <source>
        <strain evidence="5 6">HXT-9</strain>
    </source>
</reference>
<protein>
    <submittedName>
        <fullName evidence="5">MarR family transcriptional regulator</fullName>
    </submittedName>
</protein>
<keyword evidence="2" id="KW-0238">DNA-binding</keyword>
<dbReference type="PANTHER" id="PTHR33164:SF43">
    <property type="entry name" value="HTH-TYPE TRANSCRIPTIONAL REPRESSOR YETL"/>
    <property type="match status" value="1"/>
</dbReference>
<dbReference type="InterPro" id="IPR036390">
    <property type="entry name" value="WH_DNA-bd_sf"/>
</dbReference>
<evidence type="ECO:0000256" key="3">
    <source>
        <dbReference type="ARBA" id="ARBA00023163"/>
    </source>
</evidence>
<dbReference type="InterPro" id="IPR039422">
    <property type="entry name" value="MarR/SlyA-like"/>
</dbReference>
<accession>A0A6N6VFY0</accession>
<dbReference type="Gene3D" id="1.10.10.10">
    <property type="entry name" value="Winged helix-like DNA-binding domain superfamily/Winged helix DNA-binding domain"/>
    <property type="match status" value="1"/>
</dbReference>
<dbReference type="InterPro" id="IPR036388">
    <property type="entry name" value="WH-like_DNA-bd_sf"/>
</dbReference>
<dbReference type="PANTHER" id="PTHR33164">
    <property type="entry name" value="TRANSCRIPTIONAL REGULATOR, MARR FAMILY"/>
    <property type="match status" value="1"/>
</dbReference>
<comment type="caution">
    <text evidence="5">The sequence shown here is derived from an EMBL/GenBank/DDBJ whole genome shotgun (WGS) entry which is preliminary data.</text>
</comment>
<gene>
    <name evidence="5" type="ORF">F2P47_16410</name>
</gene>
<dbReference type="SMART" id="SM00347">
    <property type="entry name" value="HTH_MARR"/>
    <property type="match status" value="1"/>
</dbReference>
<dbReference type="SUPFAM" id="SSF46785">
    <property type="entry name" value="Winged helix' DNA-binding domain"/>
    <property type="match status" value="1"/>
</dbReference>
<keyword evidence="1" id="KW-0805">Transcription regulation</keyword>
<name>A0A6N6VFY0_9HYPH</name>
<organism evidence="5 6">
    <name type="scientific">Parvibaculum sedimenti</name>
    <dbReference type="NCBI Taxonomy" id="2608632"/>
    <lineage>
        <taxon>Bacteria</taxon>
        <taxon>Pseudomonadati</taxon>
        <taxon>Pseudomonadota</taxon>
        <taxon>Alphaproteobacteria</taxon>
        <taxon>Hyphomicrobiales</taxon>
        <taxon>Parvibaculaceae</taxon>
        <taxon>Parvibaculum</taxon>
    </lineage>
</organism>
<keyword evidence="3" id="KW-0804">Transcription</keyword>
<proteinExistence type="predicted"/>
<evidence type="ECO:0000256" key="1">
    <source>
        <dbReference type="ARBA" id="ARBA00023015"/>
    </source>
</evidence>
<dbReference type="InterPro" id="IPR023187">
    <property type="entry name" value="Tscrpt_reg_MarR-type_CS"/>
</dbReference>
<dbReference type="AlphaFoldDB" id="A0A6N6VFY0"/>
<dbReference type="GO" id="GO:0006950">
    <property type="term" value="P:response to stress"/>
    <property type="evidence" value="ECO:0007669"/>
    <property type="project" value="TreeGrafter"/>
</dbReference>
<dbReference type="PRINTS" id="PR00598">
    <property type="entry name" value="HTHMARR"/>
</dbReference>
<feature type="domain" description="HTH marR-type" evidence="4">
    <location>
        <begin position="14"/>
        <end position="146"/>
    </location>
</feature>
<dbReference type="GO" id="GO:0003700">
    <property type="term" value="F:DNA-binding transcription factor activity"/>
    <property type="evidence" value="ECO:0007669"/>
    <property type="project" value="InterPro"/>
</dbReference>
<evidence type="ECO:0000313" key="5">
    <source>
        <dbReference type="EMBL" id="KAB7738592.1"/>
    </source>
</evidence>
<sequence length="156" mass="17750">MGKPYYYAENYRAKTAISYLVRRAHNLIMPRVETLFVENDLTFTQWAVLMYLRDGMGESCADIARDMHHDSGALTRILDQLEERGLVERQRSGVDRRIVKLSLTKDGMAMVESLIPLVAGYLNDLMGDFNKAEADQLISLLTRLVARAEQVNEAKP</sequence>
<evidence type="ECO:0000313" key="6">
    <source>
        <dbReference type="Proteomes" id="UP000468901"/>
    </source>
</evidence>
<dbReference type="PROSITE" id="PS50995">
    <property type="entry name" value="HTH_MARR_2"/>
    <property type="match status" value="1"/>
</dbReference>
<evidence type="ECO:0000259" key="4">
    <source>
        <dbReference type="PROSITE" id="PS50995"/>
    </source>
</evidence>
<dbReference type="RefSeq" id="WP_152217469.1">
    <property type="nucleotide sequence ID" value="NZ_JBAQYD010000381.1"/>
</dbReference>
<dbReference type="Pfam" id="PF01047">
    <property type="entry name" value="MarR"/>
    <property type="match status" value="1"/>
</dbReference>
<keyword evidence="6" id="KW-1185">Reference proteome</keyword>
<dbReference type="GO" id="GO:0003677">
    <property type="term" value="F:DNA binding"/>
    <property type="evidence" value="ECO:0007669"/>
    <property type="project" value="UniProtKB-KW"/>
</dbReference>